<dbReference type="SUPFAM" id="SSF46689">
    <property type="entry name" value="Homeodomain-like"/>
    <property type="match status" value="1"/>
</dbReference>
<evidence type="ECO:0000256" key="3">
    <source>
        <dbReference type="ARBA" id="ARBA00023163"/>
    </source>
</evidence>
<organism evidence="6 7">
    <name type="scientific">Cupriavidus numazuensis</name>
    <dbReference type="NCBI Taxonomy" id="221992"/>
    <lineage>
        <taxon>Bacteria</taxon>
        <taxon>Pseudomonadati</taxon>
        <taxon>Pseudomonadota</taxon>
        <taxon>Betaproteobacteria</taxon>
        <taxon>Burkholderiales</taxon>
        <taxon>Burkholderiaceae</taxon>
        <taxon>Cupriavidus</taxon>
    </lineage>
</organism>
<dbReference type="PRINTS" id="PR00455">
    <property type="entry name" value="HTHTETR"/>
</dbReference>
<dbReference type="InterPro" id="IPR009057">
    <property type="entry name" value="Homeodomain-like_sf"/>
</dbReference>
<keyword evidence="2 4" id="KW-0238">DNA-binding</keyword>
<dbReference type="PANTHER" id="PTHR47506:SF7">
    <property type="entry name" value="TRANSCRIPTIONAL REGULATORY PROTEIN"/>
    <property type="match status" value="1"/>
</dbReference>
<dbReference type="Proteomes" id="UP000672657">
    <property type="component" value="Unassembled WGS sequence"/>
</dbReference>
<dbReference type="SUPFAM" id="SSF48498">
    <property type="entry name" value="Tetracyclin repressor-like, C-terminal domain"/>
    <property type="match status" value="1"/>
</dbReference>
<dbReference type="InterPro" id="IPR036271">
    <property type="entry name" value="Tet_transcr_reg_TetR-rel_C_sf"/>
</dbReference>
<sequence>MRYSPEHKEETRGKIVRAAAAAFRKHGVNGIGVADLMKGAKLTHGGFYAHFNSKDALVAEAIDAAFDQTMANLEAAVAEVPQRQRQRAIVDAYVTRRHRDRPDAGCAIASLGSDVSRLDVGTRRKFERRVDALIALIAGEDGQSQKRAAAVRTLATMVGGLVLARAVSSDAFSEEILEAVRDMA</sequence>
<evidence type="ECO:0000256" key="1">
    <source>
        <dbReference type="ARBA" id="ARBA00023015"/>
    </source>
</evidence>
<protein>
    <recommendedName>
        <fullName evidence="5">HTH tetR-type domain-containing protein</fullName>
    </recommendedName>
</protein>
<evidence type="ECO:0000313" key="7">
    <source>
        <dbReference type="Proteomes" id="UP000672657"/>
    </source>
</evidence>
<dbReference type="Gene3D" id="1.10.10.60">
    <property type="entry name" value="Homeodomain-like"/>
    <property type="match status" value="1"/>
</dbReference>
<name>A0ABM8TWL2_9BURK</name>
<evidence type="ECO:0000313" key="6">
    <source>
        <dbReference type="EMBL" id="CAG2161213.1"/>
    </source>
</evidence>
<gene>
    <name evidence="6" type="ORF">LMG26411_08076</name>
</gene>
<proteinExistence type="predicted"/>
<evidence type="ECO:0000259" key="5">
    <source>
        <dbReference type="PROSITE" id="PS50977"/>
    </source>
</evidence>
<feature type="domain" description="HTH tetR-type" evidence="5">
    <location>
        <begin position="9"/>
        <end position="69"/>
    </location>
</feature>
<evidence type="ECO:0000256" key="4">
    <source>
        <dbReference type="PROSITE-ProRule" id="PRU00335"/>
    </source>
</evidence>
<dbReference type="Pfam" id="PF00440">
    <property type="entry name" value="TetR_N"/>
    <property type="match status" value="1"/>
</dbReference>
<dbReference type="RefSeq" id="WP_211958757.1">
    <property type="nucleotide sequence ID" value="NZ_CAJPVI010000115.1"/>
</dbReference>
<dbReference type="InterPro" id="IPR001647">
    <property type="entry name" value="HTH_TetR"/>
</dbReference>
<feature type="DNA-binding region" description="H-T-H motif" evidence="4">
    <location>
        <begin position="32"/>
        <end position="51"/>
    </location>
</feature>
<evidence type="ECO:0000256" key="2">
    <source>
        <dbReference type="ARBA" id="ARBA00023125"/>
    </source>
</evidence>
<dbReference type="PANTHER" id="PTHR47506">
    <property type="entry name" value="TRANSCRIPTIONAL REGULATORY PROTEIN"/>
    <property type="match status" value="1"/>
</dbReference>
<dbReference type="EMBL" id="CAJPVI010000115">
    <property type="protein sequence ID" value="CAG2161213.1"/>
    <property type="molecule type" value="Genomic_DNA"/>
</dbReference>
<dbReference type="Gene3D" id="1.10.357.10">
    <property type="entry name" value="Tetracycline Repressor, domain 2"/>
    <property type="match status" value="1"/>
</dbReference>
<reference evidence="6 7" key="1">
    <citation type="submission" date="2021-03" db="EMBL/GenBank/DDBJ databases">
        <authorList>
            <person name="Peeters C."/>
        </authorList>
    </citation>
    <scope>NUCLEOTIDE SEQUENCE [LARGE SCALE GENOMIC DNA]</scope>
    <source>
        <strain evidence="6 7">LMG 26411</strain>
    </source>
</reference>
<accession>A0ABM8TWL2</accession>
<keyword evidence="1" id="KW-0805">Transcription regulation</keyword>
<keyword evidence="7" id="KW-1185">Reference proteome</keyword>
<comment type="caution">
    <text evidence="6">The sequence shown here is derived from an EMBL/GenBank/DDBJ whole genome shotgun (WGS) entry which is preliminary data.</text>
</comment>
<dbReference type="PROSITE" id="PS50977">
    <property type="entry name" value="HTH_TETR_2"/>
    <property type="match status" value="1"/>
</dbReference>
<keyword evidence="3" id="KW-0804">Transcription</keyword>